<dbReference type="EMBL" id="BPLR01016592">
    <property type="protein sequence ID" value="GIY84915.1"/>
    <property type="molecule type" value="Genomic_DNA"/>
</dbReference>
<evidence type="ECO:0000313" key="2">
    <source>
        <dbReference type="EMBL" id="GIY84915.1"/>
    </source>
</evidence>
<feature type="transmembrane region" description="Helical" evidence="1">
    <location>
        <begin position="12"/>
        <end position="32"/>
    </location>
</feature>
<dbReference type="Proteomes" id="UP001054945">
    <property type="component" value="Unassembled WGS sequence"/>
</dbReference>
<keyword evidence="3" id="KW-1185">Reference proteome</keyword>
<name>A0AAV4WTE1_CAEEX</name>
<dbReference type="AlphaFoldDB" id="A0AAV4WTE1"/>
<evidence type="ECO:0000256" key="1">
    <source>
        <dbReference type="SAM" id="Phobius"/>
    </source>
</evidence>
<organism evidence="2 3">
    <name type="scientific">Caerostris extrusa</name>
    <name type="common">Bark spider</name>
    <name type="synonym">Caerostris bankana</name>
    <dbReference type="NCBI Taxonomy" id="172846"/>
    <lineage>
        <taxon>Eukaryota</taxon>
        <taxon>Metazoa</taxon>
        <taxon>Ecdysozoa</taxon>
        <taxon>Arthropoda</taxon>
        <taxon>Chelicerata</taxon>
        <taxon>Arachnida</taxon>
        <taxon>Araneae</taxon>
        <taxon>Araneomorphae</taxon>
        <taxon>Entelegynae</taxon>
        <taxon>Araneoidea</taxon>
        <taxon>Araneidae</taxon>
        <taxon>Caerostris</taxon>
    </lineage>
</organism>
<protein>
    <submittedName>
        <fullName evidence="2">Uncharacterized protein</fullName>
    </submittedName>
</protein>
<reference evidence="2 3" key="1">
    <citation type="submission" date="2021-06" db="EMBL/GenBank/DDBJ databases">
        <title>Caerostris extrusa draft genome.</title>
        <authorList>
            <person name="Kono N."/>
            <person name="Arakawa K."/>
        </authorList>
    </citation>
    <scope>NUCLEOTIDE SEQUENCE [LARGE SCALE GENOMIC DNA]</scope>
</reference>
<comment type="caution">
    <text evidence="2">The sequence shown here is derived from an EMBL/GenBank/DDBJ whole genome shotgun (WGS) entry which is preliminary data.</text>
</comment>
<evidence type="ECO:0000313" key="3">
    <source>
        <dbReference type="Proteomes" id="UP001054945"/>
    </source>
</evidence>
<proteinExistence type="predicted"/>
<keyword evidence="1" id="KW-0812">Transmembrane</keyword>
<gene>
    <name evidence="2" type="ORF">CEXT_534751</name>
</gene>
<keyword evidence="1" id="KW-1133">Transmembrane helix</keyword>
<keyword evidence="1" id="KW-0472">Membrane</keyword>
<sequence>MRCLLKAPQHWPVEIFILIFFFILPTFFYVLFPPVTAKRNNNGPYAVAFGVENVIHGVKKENRPCIAFLPKPLAIKCVVEGIDFLASICIDSWLKSSEIWGNKANWYLRELWTINS</sequence>
<accession>A0AAV4WTE1</accession>